<reference evidence="1" key="5">
    <citation type="journal article" date="2021" name="G3 (Bethesda)">
        <title>Aegilops tauschii genome assembly Aet v5.0 features greater sequence contiguity and improved annotation.</title>
        <authorList>
            <person name="Wang L."/>
            <person name="Zhu T."/>
            <person name="Rodriguez J.C."/>
            <person name="Deal K.R."/>
            <person name="Dubcovsky J."/>
            <person name="McGuire P.E."/>
            <person name="Lux T."/>
            <person name="Spannagl M."/>
            <person name="Mayer K.F.X."/>
            <person name="Baldrich P."/>
            <person name="Meyers B.C."/>
            <person name="Huo N."/>
            <person name="Gu Y.Q."/>
            <person name="Zhou H."/>
            <person name="Devos K.M."/>
            <person name="Bennetzen J.L."/>
            <person name="Unver T."/>
            <person name="Budak H."/>
            <person name="Gulick P.J."/>
            <person name="Galiba G."/>
            <person name="Kalapos B."/>
            <person name="Nelson D.R."/>
            <person name="Li P."/>
            <person name="You F.M."/>
            <person name="Luo M.C."/>
            <person name="Dvorak J."/>
        </authorList>
    </citation>
    <scope>NUCLEOTIDE SEQUENCE [LARGE SCALE GENOMIC DNA]</scope>
    <source>
        <strain evidence="1">cv. AL8/78</strain>
    </source>
</reference>
<protein>
    <submittedName>
        <fullName evidence="1">Uncharacterized protein</fullName>
    </submittedName>
</protein>
<name>A0A453A6M9_AEGTS</name>
<reference evidence="1" key="3">
    <citation type="journal article" date="2017" name="Nature">
        <title>Genome sequence of the progenitor of the wheat D genome Aegilops tauschii.</title>
        <authorList>
            <person name="Luo M.C."/>
            <person name="Gu Y.Q."/>
            <person name="Puiu D."/>
            <person name="Wang H."/>
            <person name="Twardziok S.O."/>
            <person name="Deal K.R."/>
            <person name="Huo N."/>
            <person name="Zhu T."/>
            <person name="Wang L."/>
            <person name="Wang Y."/>
            <person name="McGuire P.E."/>
            <person name="Liu S."/>
            <person name="Long H."/>
            <person name="Ramasamy R.K."/>
            <person name="Rodriguez J.C."/>
            <person name="Van S.L."/>
            <person name="Yuan L."/>
            <person name="Wang Z."/>
            <person name="Xia Z."/>
            <person name="Xiao L."/>
            <person name="Anderson O.D."/>
            <person name="Ouyang S."/>
            <person name="Liang Y."/>
            <person name="Zimin A.V."/>
            <person name="Pertea G."/>
            <person name="Qi P."/>
            <person name="Bennetzen J.L."/>
            <person name="Dai X."/>
            <person name="Dawson M.W."/>
            <person name="Muller H.G."/>
            <person name="Kugler K."/>
            <person name="Rivarola-Duarte L."/>
            <person name="Spannagl M."/>
            <person name="Mayer K.F.X."/>
            <person name="Lu F.H."/>
            <person name="Bevan M.W."/>
            <person name="Leroy P."/>
            <person name="Li P."/>
            <person name="You F.M."/>
            <person name="Sun Q."/>
            <person name="Liu Z."/>
            <person name="Lyons E."/>
            <person name="Wicker T."/>
            <person name="Salzberg S.L."/>
            <person name="Devos K.M."/>
            <person name="Dvorak J."/>
        </authorList>
    </citation>
    <scope>NUCLEOTIDE SEQUENCE [LARGE SCALE GENOMIC DNA]</scope>
    <source>
        <strain evidence="1">cv. AL8/78</strain>
    </source>
</reference>
<proteinExistence type="predicted"/>
<reference evidence="2" key="2">
    <citation type="journal article" date="2017" name="Nat. Plants">
        <title>The Aegilops tauschii genome reveals multiple impacts of transposons.</title>
        <authorList>
            <person name="Zhao G."/>
            <person name="Zou C."/>
            <person name="Li K."/>
            <person name="Wang K."/>
            <person name="Li T."/>
            <person name="Gao L."/>
            <person name="Zhang X."/>
            <person name="Wang H."/>
            <person name="Yang Z."/>
            <person name="Liu X."/>
            <person name="Jiang W."/>
            <person name="Mao L."/>
            <person name="Kong X."/>
            <person name="Jiao Y."/>
            <person name="Jia J."/>
        </authorList>
    </citation>
    <scope>NUCLEOTIDE SEQUENCE [LARGE SCALE GENOMIC DNA]</scope>
    <source>
        <strain evidence="2">cv. AL8/78</strain>
    </source>
</reference>
<evidence type="ECO:0000313" key="2">
    <source>
        <dbReference type="Proteomes" id="UP000015105"/>
    </source>
</evidence>
<dbReference type="Proteomes" id="UP000015105">
    <property type="component" value="Chromosome 2D"/>
</dbReference>
<dbReference type="EnsemblPlants" id="AET2Gv20006200.7">
    <property type="protein sequence ID" value="AET2Gv20006200.7"/>
    <property type="gene ID" value="AET2Gv20006200"/>
</dbReference>
<reference evidence="1" key="4">
    <citation type="submission" date="2019-03" db="UniProtKB">
        <authorList>
            <consortium name="EnsemblPlants"/>
        </authorList>
    </citation>
    <scope>IDENTIFICATION</scope>
</reference>
<reference evidence="2" key="1">
    <citation type="journal article" date="2014" name="Science">
        <title>Ancient hybridizations among the ancestral genomes of bread wheat.</title>
        <authorList>
            <consortium name="International Wheat Genome Sequencing Consortium,"/>
            <person name="Marcussen T."/>
            <person name="Sandve S.R."/>
            <person name="Heier L."/>
            <person name="Spannagl M."/>
            <person name="Pfeifer M."/>
            <person name="Jakobsen K.S."/>
            <person name="Wulff B.B."/>
            <person name="Steuernagel B."/>
            <person name="Mayer K.F."/>
            <person name="Olsen O.A."/>
        </authorList>
    </citation>
    <scope>NUCLEOTIDE SEQUENCE [LARGE SCALE GENOMIC DNA]</scope>
    <source>
        <strain evidence="2">cv. AL8/78</strain>
    </source>
</reference>
<dbReference type="Gramene" id="AET2Gv20006200.7">
    <property type="protein sequence ID" value="AET2Gv20006200.7"/>
    <property type="gene ID" value="AET2Gv20006200"/>
</dbReference>
<dbReference type="AlphaFoldDB" id="A0A453A6M9"/>
<evidence type="ECO:0000313" key="1">
    <source>
        <dbReference type="EnsemblPlants" id="AET2Gv20006200.7"/>
    </source>
</evidence>
<sequence>MLLTLILVCGGVSGIRNDCSIATSVNLLQSYALYKHALDGSALPTQVKETCPFAPSESSSEWPS</sequence>
<organism evidence="1 2">
    <name type="scientific">Aegilops tauschii subsp. strangulata</name>
    <name type="common">Goatgrass</name>
    <dbReference type="NCBI Taxonomy" id="200361"/>
    <lineage>
        <taxon>Eukaryota</taxon>
        <taxon>Viridiplantae</taxon>
        <taxon>Streptophyta</taxon>
        <taxon>Embryophyta</taxon>
        <taxon>Tracheophyta</taxon>
        <taxon>Spermatophyta</taxon>
        <taxon>Magnoliopsida</taxon>
        <taxon>Liliopsida</taxon>
        <taxon>Poales</taxon>
        <taxon>Poaceae</taxon>
        <taxon>BOP clade</taxon>
        <taxon>Pooideae</taxon>
        <taxon>Triticodae</taxon>
        <taxon>Triticeae</taxon>
        <taxon>Triticinae</taxon>
        <taxon>Aegilops</taxon>
    </lineage>
</organism>
<keyword evidence="2" id="KW-1185">Reference proteome</keyword>
<accession>A0A453A6M9</accession>